<evidence type="ECO:0000256" key="1">
    <source>
        <dbReference type="ARBA" id="ARBA00022741"/>
    </source>
</evidence>
<dbReference type="InterPro" id="IPR027417">
    <property type="entry name" value="P-loop_NTPase"/>
</dbReference>
<dbReference type="EMBL" id="AM114193">
    <property type="protein sequence ID" value="CAJ35416.1"/>
    <property type="molecule type" value="Genomic_DNA"/>
</dbReference>
<feature type="domain" description="CobQ/CobB/MinD/ParA nucleotide binding" evidence="3">
    <location>
        <begin position="4"/>
        <end position="229"/>
    </location>
</feature>
<reference evidence="4 5" key="1">
    <citation type="journal article" date="2006" name="Science">
        <title>Genome of rice cluster I archaea -- the key methane producers in the rice rhizosphere.</title>
        <authorList>
            <person name="Erkel C."/>
            <person name="Kube M."/>
            <person name="Reinhardt R."/>
            <person name="Liesack W."/>
        </authorList>
    </citation>
    <scope>NUCLEOTIDE SEQUENCE [LARGE SCALE GENOMIC DNA]</scope>
    <source>
        <strain evidence="5">DSM 22066 / NBRC 105507 / MRE50</strain>
    </source>
</reference>
<keyword evidence="5" id="KW-1185">Reference proteome</keyword>
<keyword evidence="2" id="KW-0067">ATP-binding</keyword>
<dbReference type="eggNOG" id="arCOG00587">
    <property type="taxonomic scope" value="Archaea"/>
</dbReference>
<dbReference type="PANTHER" id="PTHR43384:SF6">
    <property type="entry name" value="SEPTUM SITE-DETERMINING PROTEIN MIND HOMOLOG, CHLOROPLASTIC"/>
    <property type="match status" value="1"/>
</dbReference>
<dbReference type="GO" id="GO:0051782">
    <property type="term" value="P:negative regulation of cell division"/>
    <property type="evidence" value="ECO:0007669"/>
    <property type="project" value="TreeGrafter"/>
</dbReference>
<dbReference type="PANTHER" id="PTHR43384">
    <property type="entry name" value="SEPTUM SITE-DETERMINING PROTEIN MIND HOMOLOG, CHLOROPLASTIC-RELATED"/>
    <property type="match status" value="1"/>
</dbReference>
<sequence length="272" mass="28734">MKIAIAGKGGVGKTVLASSIAWALARAGYTTLAIDADEAPNLALSLGLTRWEAAEIRPVLENEELIRSKTGTDYAGVYNLNFTVDDVVRDFSVRTPAGVHLLVMGTVKAAGSGCACPANSLLQALLRHLVVERDEAVVLDLEAGVEHLGRKTAESVDCMLVVSDVNQKSLLTARAIARLARETGIPKVRLVGNRVENGAQHEIIRAFAREEELPLLGIVPYDSAVVQAGILGSSTLTLRDSCAARAIDKLTGLLIQASETSETKAVQEGGKA</sequence>
<dbReference type="GO" id="GO:0009898">
    <property type="term" value="C:cytoplasmic side of plasma membrane"/>
    <property type="evidence" value="ECO:0007669"/>
    <property type="project" value="TreeGrafter"/>
</dbReference>
<dbReference type="PATRIC" id="fig|351160.9.peg.2826"/>
<evidence type="ECO:0000256" key="2">
    <source>
        <dbReference type="ARBA" id="ARBA00022840"/>
    </source>
</evidence>
<dbReference type="Pfam" id="PF01656">
    <property type="entry name" value="CbiA"/>
    <property type="match status" value="1"/>
</dbReference>
<gene>
    <name evidence="4" type="primary">cooC-1</name>
    <name evidence="4" type="ORF">LRC465</name>
</gene>
<dbReference type="STRING" id="351160.LRC465"/>
<dbReference type="InterPro" id="IPR014433">
    <property type="entry name" value="CooC"/>
</dbReference>
<dbReference type="RefSeq" id="WP_012037076.1">
    <property type="nucleotide sequence ID" value="NC_009464.1"/>
</dbReference>
<dbReference type="AlphaFoldDB" id="Q0W877"/>
<dbReference type="OrthoDB" id="31168at2157"/>
<dbReference type="SUPFAM" id="SSF52540">
    <property type="entry name" value="P-loop containing nucleoside triphosphate hydrolases"/>
    <property type="match status" value="1"/>
</dbReference>
<dbReference type="KEGG" id="rci:LRC465"/>
<protein>
    <submittedName>
        <fullName evidence="4">Carbon monoxide dehydrogenase maturation factor (Accessory nickel-insertion protein)</fullName>
    </submittedName>
</protein>
<dbReference type="GO" id="GO:0016887">
    <property type="term" value="F:ATP hydrolysis activity"/>
    <property type="evidence" value="ECO:0007669"/>
    <property type="project" value="TreeGrafter"/>
</dbReference>
<dbReference type="Gene3D" id="3.40.50.300">
    <property type="entry name" value="P-loop containing nucleotide triphosphate hydrolases"/>
    <property type="match status" value="1"/>
</dbReference>
<proteinExistence type="predicted"/>
<name>Q0W877_METAR</name>
<dbReference type="InterPro" id="IPR002586">
    <property type="entry name" value="CobQ/CobB/MinD/ParA_Nub-bd_dom"/>
</dbReference>
<dbReference type="Proteomes" id="UP000000663">
    <property type="component" value="Chromosome"/>
</dbReference>
<organism evidence="4 5">
    <name type="scientific">Methanocella arvoryzae (strain DSM 22066 / NBRC 105507 / MRE50)</name>
    <dbReference type="NCBI Taxonomy" id="351160"/>
    <lineage>
        <taxon>Archaea</taxon>
        <taxon>Methanobacteriati</taxon>
        <taxon>Methanobacteriota</taxon>
        <taxon>Stenosarchaea group</taxon>
        <taxon>Methanomicrobia</taxon>
        <taxon>Methanocellales</taxon>
        <taxon>Methanocellaceae</taxon>
        <taxon>Methanocella</taxon>
    </lineage>
</organism>
<evidence type="ECO:0000259" key="3">
    <source>
        <dbReference type="Pfam" id="PF01656"/>
    </source>
</evidence>
<dbReference type="InterPro" id="IPR050625">
    <property type="entry name" value="ParA/MinD_ATPase"/>
</dbReference>
<dbReference type="GO" id="GO:0005524">
    <property type="term" value="F:ATP binding"/>
    <property type="evidence" value="ECO:0007669"/>
    <property type="project" value="UniProtKB-KW"/>
</dbReference>
<dbReference type="GeneID" id="5144334"/>
<dbReference type="PIRSF" id="PIRSF005647">
    <property type="entry name" value="CooC"/>
    <property type="match status" value="1"/>
</dbReference>
<dbReference type="GO" id="GO:0005829">
    <property type="term" value="C:cytosol"/>
    <property type="evidence" value="ECO:0007669"/>
    <property type="project" value="TreeGrafter"/>
</dbReference>
<accession>Q0W877</accession>
<evidence type="ECO:0000313" key="5">
    <source>
        <dbReference type="Proteomes" id="UP000000663"/>
    </source>
</evidence>
<evidence type="ECO:0000313" key="4">
    <source>
        <dbReference type="EMBL" id="CAJ35416.1"/>
    </source>
</evidence>
<keyword evidence="1" id="KW-0547">Nucleotide-binding</keyword>